<evidence type="ECO:0000256" key="4">
    <source>
        <dbReference type="SAM" id="MobiDB-lite"/>
    </source>
</evidence>
<comment type="caution">
    <text evidence="5">The sequence shown here is derived from an EMBL/GenBank/DDBJ whole genome shotgun (WGS) entry which is preliminary data.</text>
</comment>
<evidence type="ECO:0000256" key="2">
    <source>
        <dbReference type="ARBA" id="ARBA00023163"/>
    </source>
</evidence>
<comment type="similarity">
    <text evidence="3">Belongs to the GRAS family.</text>
</comment>
<keyword evidence="2" id="KW-0804">Transcription</keyword>
<reference evidence="5 6" key="1">
    <citation type="journal article" date="2022" name="Nat. Plants">
        <title>Genomes of leafy and leafless Platanthera orchids illuminate the evolution of mycoheterotrophy.</title>
        <authorList>
            <person name="Li M.H."/>
            <person name="Liu K.W."/>
            <person name="Li Z."/>
            <person name="Lu H.C."/>
            <person name="Ye Q.L."/>
            <person name="Zhang D."/>
            <person name="Wang J.Y."/>
            <person name="Li Y.F."/>
            <person name="Zhong Z.M."/>
            <person name="Liu X."/>
            <person name="Yu X."/>
            <person name="Liu D.K."/>
            <person name="Tu X.D."/>
            <person name="Liu B."/>
            <person name="Hao Y."/>
            <person name="Liao X.Y."/>
            <person name="Jiang Y.T."/>
            <person name="Sun W.H."/>
            <person name="Chen J."/>
            <person name="Chen Y.Q."/>
            <person name="Ai Y."/>
            <person name="Zhai J.W."/>
            <person name="Wu S.S."/>
            <person name="Zhou Z."/>
            <person name="Hsiao Y.Y."/>
            <person name="Wu W.L."/>
            <person name="Chen Y.Y."/>
            <person name="Lin Y.F."/>
            <person name="Hsu J.L."/>
            <person name="Li C.Y."/>
            <person name="Wang Z.W."/>
            <person name="Zhao X."/>
            <person name="Zhong W.Y."/>
            <person name="Ma X.K."/>
            <person name="Ma L."/>
            <person name="Huang J."/>
            <person name="Chen G.Z."/>
            <person name="Huang M.Z."/>
            <person name="Huang L."/>
            <person name="Peng D.H."/>
            <person name="Luo Y.B."/>
            <person name="Zou S.Q."/>
            <person name="Chen S.P."/>
            <person name="Lan S."/>
            <person name="Tsai W.C."/>
            <person name="Van de Peer Y."/>
            <person name="Liu Z.J."/>
        </authorList>
    </citation>
    <scope>NUCLEOTIDE SEQUENCE [LARGE SCALE GENOMIC DNA]</scope>
    <source>
        <strain evidence="5">Lor287</strain>
    </source>
</reference>
<dbReference type="AlphaFoldDB" id="A0AAP0BAS0"/>
<keyword evidence="6" id="KW-1185">Reference proteome</keyword>
<organism evidence="5 6">
    <name type="scientific">Platanthera zijinensis</name>
    <dbReference type="NCBI Taxonomy" id="2320716"/>
    <lineage>
        <taxon>Eukaryota</taxon>
        <taxon>Viridiplantae</taxon>
        <taxon>Streptophyta</taxon>
        <taxon>Embryophyta</taxon>
        <taxon>Tracheophyta</taxon>
        <taxon>Spermatophyta</taxon>
        <taxon>Magnoliopsida</taxon>
        <taxon>Liliopsida</taxon>
        <taxon>Asparagales</taxon>
        <taxon>Orchidaceae</taxon>
        <taxon>Orchidoideae</taxon>
        <taxon>Orchideae</taxon>
        <taxon>Orchidinae</taxon>
        <taxon>Platanthera</taxon>
    </lineage>
</organism>
<feature type="short sequence motif" description="VHIID" evidence="3">
    <location>
        <begin position="334"/>
        <end position="338"/>
    </location>
</feature>
<dbReference type="Pfam" id="PF03514">
    <property type="entry name" value="GRAS"/>
    <property type="match status" value="1"/>
</dbReference>
<dbReference type="Proteomes" id="UP001418222">
    <property type="component" value="Unassembled WGS sequence"/>
</dbReference>
<dbReference type="PROSITE" id="PS50985">
    <property type="entry name" value="GRAS"/>
    <property type="match status" value="1"/>
</dbReference>
<gene>
    <name evidence="5" type="primary">SCL6</name>
    <name evidence="5" type="ORF">KSP39_PZI014826</name>
</gene>
<feature type="region of interest" description="Disordered" evidence="4">
    <location>
        <begin position="46"/>
        <end position="69"/>
    </location>
</feature>
<feature type="region of interest" description="SAW" evidence="3">
    <location>
        <begin position="517"/>
        <end position="589"/>
    </location>
</feature>
<dbReference type="PANTHER" id="PTHR31636">
    <property type="entry name" value="OSJNBA0084A10.13 PROTEIN-RELATED"/>
    <property type="match status" value="1"/>
</dbReference>
<dbReference type="InterPro" id="IPR005202">
    <property type="entry name" value="TF_GRAS"/>
</dbReference>
<evidence type="ECO:0000313" key="5">
    <source>
        <dbReference type="EMBL" id="KAK8934341.1"/>
    </source>
</evidence>
<dbReference type="EMBL" id="JBBWWQ010000012">
    <property type="protein sequence ID" value="KAK8934341.1"/>
    <property type="molecule type" value="Genomic_DNA"/>
</dbReference>
<proteinExistence type="inferred from homology"/>
<feature type="compositionally biased region" description="Low complexity" evidence="4">
    <location>
        <begin position="53"/>
        <end position="69"/>
    </location>
</feature>
<accession>A0AAP0BAS0</accession>
<name>A0AAP0BAS0_9ASPA</name>
<evidence type="ECO:0000256" key="1">
    <source>
        <dbReference type="ARBA" id="ARBA00023015"/>
    </source>
</evidence>
<evidence type="ECO:0000313" key="6">
    <source>
        <dbReference type="Proteomes" id="UP001418222"/>
    </source>
</evidence>
<evidence type="ECO:0000256" key="3">
    <source>
        <dbReference type="PROSITE-ProRule" id="PRU01191"/>
    </source>
</evidence>
<protein>
    <submittedName>
        <fullName evidence="5">Scarecrow-like protein 6</fullName>
    </submittedName>
</protein>
<sequence length="589" mass="63726">MPVGRSGIGFIHGFCMPAPSMNGTPFHAQPEGCCCFFFSKEAREPRSVLDNQRSPSSPTSTSTRSSSGIAGVAAVSDNLSPRWPSVSDPPAGAELTAELKPVPAVLGNVEGWDSMFFDPPPLPASDHSFVRWLMPDFTSGARLDAGEMGLQIADPGFVLDPMFHPLPSNFSPVSGFANISLKPPLFANSFLTLDNYMPPVNLGGGGGAAMDFELPNEPPWQQQALVDQLFKAAELVESGNTISAHRILARLNHHLPSPSGKPLNRSAFYFKEALLAVVSSGGGDRRLCPIATPLDIPLKLSAYKAFTEISPVLQFTSFTSAQAILEELASASGIHVVDFDVGIGSHWPAFIQELSQRPSAATGAPLPLRITAFVLTASYHPLELHLIQENLAHFAANLNVLFELNFLPLESFDPAAILSSSMSSGEAIAVNFSVSCGNRHLQTQTLLHMIKQLSPVIVISLNLGCERSDLSFSHHFLHSFQSTTVLLDSIEASGVPPEIADKIERYLLRPRIESSVQARHRAGDQKLLPWKALFTSAGFVPVQFSNFAETQADCLLKKAQVRGFQVEKRQASLVLSWQQGEIALVSAWR</sequence>
<feature type="region of interest" description="Leucine repeat II (LRII)" evidence="3">
    <location>
        <begin position="386"/>
        <end position="418"/>
    </location>
</feature>
<keyword evidence="1" id="KW-0805">Transcription regulation</keyword>
<comment type="caution">
    <text evidence="3">Lacks conserved residue(s) required for the propagation of feature annotation.</text>
</comment>